<dbReference type="SUPFAM" id="SSF52242">
    <property type="entry name" value="Cobalamin (vitamin B12)-binding domain"/>
    <property type="match status" value="1"/>
</dbReference>
<dbReference type="GO" id="GO:0051539">
    <property type="term" value="F:4 iron, 4 sulfur cluster binding"/>
    <property type="evidence" value="ECO:0007669"/>
    <property type="project" value="UniProtKB-KW"/>
</dbReference>
<evidence type="ECO:0000256" key="4">
    <source>
        <dbReference type="ARBA" id="ARBA00023004"/>
    </source>
</evidence>
<dbReference type="PANTHER" id="PTHR43409">
    <property type="entry name" value="ANAEROBIC MAGNESIUM-PROTOPORPHYRIN IX MONOMETHYL ESTER CYCLASE-RELATED"/>
    <property type="match status" value="1"/>
</dbReference>
<dbReference type="Pfam" id="PF04055">
    <property type="entry name" value="Radical_SAM"/>
    <property type="match status" value="1"/>
</dbReference>
<evidence type="ECO:0000259" key="7">
    <source>
        <dbReference type="PROSITE" id="PS51918"/>
    </source>
</evidence>
<organism evidence="8 9">
    <name type="scientific">candidate division TA06 bacterium 34_109</name>
    <dbReference type="NCBI Taxonomy" id="1635277"/>
    <lineage>
        <taxon>Bacteria</taxon>
        <taxon>Bacteria division TA06</taxon>
    </lineage>
</organism>
<dbReference type="CDD" id="cd01335">
    <property type="entry name" value="Radical_SAM"/>
    <property type="match status" value="1"/>
</dbReference>
<dbReference type="GO" id="GO:0046872">
    <property type="term" value="F:metal ion binding"/>
    <property type="evidence" value="ECO:0007669"/>
    <property type="project" value="UniProtKB-KW"/>
</dbReference>
<dbReference type="Gene3D" id="3.40.50.280">
    <property type="entry name" value="Cobalamin-binding domain"/>
    <property type="match status" value="1"/>
</dbReference>
<feature type="domain" description="B12-binding" evidence="6">
    <location>
        <begin position="7"/>
        <end position="179"/>
    </location>
</feature>
<dbReference type="GO" id="GO:0008168">
    <property type="term" value="F:methyltransferase activity"/>
    <property type="evidence" value="ECO:0007669"/>
    <property type="project" value="UniProtKB-KW"/>
</dbReference>
<dbReference type="InterPro" id="IPR051198">
    <property type="entry name" value="BchE-like"/>
</dbReference>
<keyword evidence="2" id="KW-0949">S-adenosyl-L-methionine</keyword>
<dbReference type="SFLD" id="SFLDS00029">
    <property type="entry name" value="Radical_SAM"/>
    <property type="match status" value="1"/>
</dbReference>
<keyword evidence="4" id="KW-0408">Iron</keyword>
<dbReference type="SFLD" id="SFLDG01123">
    <property type="entry name" value="methyltransferase_(Class_B)"/>
    <property type="match status" value="1"/>
</dbReference>
<dbReference type="PROSITE" id="PS51918">
    <property type="entry name" value="RADICAL_SAM"/>
    <property type="match status" value="1"/>
</dbReference>
<feature type="domain" description="Radical SAM core" evidence="7">
    <location>
        <begin position="193"/>
        <end position="412"/>
    </location>
</feature>
<dbReference type="InterPro" id="IPR006158">
    <property type="entry name" value="Cobalamin-bd"/>
</dbReference>
<proteinExistence type="predicted"/>
<gene>
    <name evidence="8" type="ORF">XE03_1049</name>
</gene>
<evidence type="ECO:0000256" key="2">
    <source>
        <dbReference type="ARBA" id="ARBA00022691"/>
    </source>
</evidence>
<dbReference type="GO" id="GO:0005829">
    <property type="term" value="C:cytosol"/>
    <property type="evidence" value="ECO:0007669"/>
    <property type="project" value="TreeGrafter"/>
</dbReference>
<dbReference type="GO" id="GO:0031419">
    <property type="term" value="F:cobalamin binding"/>
    <property type="evidence" value="ECO:0007669"/>
    <property type="project" value="InterPro"/>
</dbReference>
<dbReference type="SUPFAM" id="SSF102114">
    <property type="entry name" value="Radical SAM enzymes"/>
    <property type="match status" value="1"/>
</dbReference>
<dbReference type="InterPro" id="IPR006638">
    <property type="entry name" value="Elp3/MiaA/NifB-like_rSAM"/>
</dbReference>
<comment type="cofactor">
    <cofactor evidence="1">
        <name>[4Fe-4S] cluster</name>
        <dbReference type="ChEBI" id="CHEBI:49883"/>
    </cofactor>
</comment>
<comment type="caution">
    <text evidence="8">The sequence shown here is derived from an EMBL/GenBank/DDBJ whole genome shotgun (WGS) entry which is preliminary data.</text>
</comment>
<keyword evidence="5" id="KW-0411">Iron-sulfur</keyword>
<dbReference type="Proteomes" id="UP000053467">
    <property type="component" value="Unassembled WGS sequence"/>
</dbReference>
<dbReference type="PROSITE" id="PS51332">
    <property type="entry name" value="B12_BINDING"/>
    <property type="match status" value="1"/>
</dbReference>
<name>A0A117M6I1_UNCT6</name>
<evidence type="ECO:0000256" key="1">
    <source>
        <dbReference type="ARBA" id="ARBA00001966"/>
    </source>
</evidence>
<evidence type="ECO:0000313" key="8">
    <source>
        <dbReference type="EMBL" id="KUK87099.1"/>
    </source>
</evidence>
<protein>
    <submittedName>
        <fullName evidence="8">Methyltransferase, putative</fullName>
    </submittedName>
</protein>
<dbReference type="EMBL" id="LGGX01000008">
    <property type="protein sequence ID" value="KUK87099.1"/>
    <property type="molecule type" value="Genomic_DNA"/>
</dbReference>
<evidence type="ECO:0000256" key="5">
    <source>
        <dbReference type="ARBA" id="ARBA00023014"/>
    </source>
</evidence>
<dbReference type="Gene3D" id="3.80.30.20">
    <property type="entry name" value="tm_1862 like domain"/>
    <property type="match status" value="1"/>
</dbReference>
<dbReference type="InterPro" id="IPR036724">
    <property type="entry name" value="Cobalamin-bd_sf"/>
</dbReference>
<evidence type="ECO:0000256" key="3">
    <source>
        <dbReference type="ARBA" id="ARBA00022723"/>
    </source>
</evidence>
<evidence type="ECO:0000313" key="9">
    <source>
        <dbReference type="Proteomes" id="UP000053467"/>
    </source>
</evidence>
<keyword evidence="3" id="KW-0479">Metal-binding</keyword>
<reference evidence="9" key="1">
    <citation type="journal article" date="2015" name="MBio">
        <title>Genome-Resolved Metagenomic Analysis Reveals Roles for Candidate Phyla and Other Microbial Community Members in Biogeochemical Transformations in Oil Reservoirs.</title>
        <authorList>
            <person name="Hu P."/>
            <person name="Tom L."/>
            <person name="Singh A."/>
            <person name="Thomas B.C."/>
            <person name="Baker B.J."/>
            <person name="Piceno Y.M."/>
            <person name="Andersen G.L."/>
            <person name="Banfield J.F."/>
        </authorList>
    </citation>
    <scope>NUCLEOTIDE SEQUENCE [LARGE SCALE GENOMIC DNA]</scope>
</reference>
<sequence>MQILLVNPPIYDFTCYDYWLKPLGLLYVASFLRKNGIGFDFFDFMDRRSPFLEKKNKSKFLSTGKFRKEDAAKKDIFAWFKRPYFRYGVSKEKFLEFISNKSYDFLFITSMMTYWYEGIEEVIETVKDKNPDVKTIVGGVYAKLLPEHAKNLGCNFVFSGNVEELYQFLKDNTDIYVKKSFKLEELIPSYDLYKDLESAAVLTQVGCPYRCTYCAVPILNNTFYSLPFENILKQLDLLESLNVKDVTFYDDALLFKKEKHFLPLFEKIIEKNYSFRFNFSNGLHTRFIEKDVVDIFKKLNLGMLSLSIESVSKDILTKTGNKINLDEIERALNLLLKNGFDGRKIFCYILVGLPDERIEDVIDTARYLKEKRVRIVLNEFTPVPKTELYDRYKKIITDPLLTNKSVFSSYYKYSEEELQNLKNLVRSFNWETKRYYERV</sequence>
<dbReference type="PANTHER" id="PTHR43409:SF15">
    <property type="entry name" value="PUTATIVE-RELATED"/>
    <property type="match status" value="1"/>
</dbReference>
<keyword evidence="8" id="KW-0808">Transferase</keyword>
<dbReference type="InterPro" id="IPR007197">
    <property type="entry name" value="rSAM"/>
</dbReference>
<evidence type="ECO:0000259" key="6">
    <source>
        <dbReference type="PROSITE" id="PS51332"/>
    </source>
</evidence>
<accession>A0A117M6I1</accession>
<keyword evidence="8" id="KW-0489">Methyltransferase</keyword>
<dbReference type="SFLD" id="SFLDG01082">
    <property type="entry name" value="B12-binding_domain_containing"/>
    <property type="match status" value="1"/>
</dbReference>
<dbReference type="InterPro" id="IPR034466">
    <property type="entry name" value="Methyltransferase_Class_B"/>
</dbReference>
<dbReference type="GO" id="GO:0032259">
    <property type="term" value="P:methylation"/>
    <property type="evidence" value="ECO:0007669"/>
    <property type="project" value="UniProtKB-KW"/>
</dbReference>
<dbReference type="PATRIC" id="fig|1635277.3.peg.1063"/>
<dbReference type="Pfam" id="PF02310">
    <property type="entry name" value="B12-binding"/>
    <property type="match status" value="1"/>
</dbReference>
<dbReference type="AlphaFoldDB" id="A0A117M6I1"/>
<dbReference type="SMART" id="SM00729">
    <property type="entry name" value="Elp3"/>
    <property type="match status" value="1"/>
</dbReference>
<dbReference type="InterPro" id="IPR058240">
    <property type="entry name" value="rSAM_sf"/>
</dbReference>
<dbReference type="InterPro" id="IPR023404">
    <property type="entry name" value="rSAM_horseshoe"/>
</dbReference>